<comment type="caution">
    <text evidence="1">The sequence shown here is derived from an EMBL/GenBank/DDBJ whole genome shotgun (WGS) entry which is preliminary data.</text>
</comment>
<sequence length="231" mass="26148">MFSKLHVEKQGPRRREPISFVFRLFECLKQSNCGEKEVQAFSSLPVCSSSFDALKRDTLAKLDEGFDSLKFLQRVGQAQMVESHFSALMHVCNDYLWTKTAIERAFRKYPHSSASNVDKKAFRDVLIQLYKYVTRSLIMLLTQVGIGCPQNAAAELGGVLGLLLKSVQRIAHHDSLQASRFAVMKVRLLATKPKEPDAEFVTVMKAIRKELGQRKNTIKASSWLSLIALQR</sequence>
<keyword evidence="2" id="KW-1185">Reference proteome</keyword>
<name>A0A9J6GZL8_HAELO</name>
<evidence type="ECO:0000313" key="1">
    <source>
        <dbReference type="EMBL" id="KAH9380882.1"/>
    </source>
</evidence>
<accession>A0A9J6GZL8</accession>
<protein>
    <submittedName>
        <fullName evidence="1">Uncharacterized protein</fullName>
    </submittedName>
</protein>
<dbReference type="AlphaFoldDB" id="A0A9J6GZL8"/>
<reference evidence="1 2" key="1">
    <citation type="journal article" date="2020" name="Cell">
        <title>Large-Scale Comparative Analyses of Tick Genomes Elucidate Their Genetic Diversity and Vector Capacities.</title>
        <authorList>
            <consortium name="Tick Genome and Microbiome Consortium (TIGMIC)"/>
            <person name="Jia N."/>
            <person name="Wang J."/>
            <person name="Shi W."/>
            <person name="Du L."/>
            <person name="Sun Y."/>
            <person name="Zhan W."/>
            <person name="Jiang J.F."/>
            <person name="Wang Q."/>
            <person name="Zhang B."/>
            <person name="Ji P."/>
            <person name="Bell-Sakyi L."/>
            <person name="Cui X.M."/>
            <person name="Yuan T.T."/>
            <person name="Jiang B.G."/>
            <person name="Yang W.F."/>
            <person name="Lam T.T."/>
            <person name="Chang Q.C."/>
            <person name="Ding S.J."/>
            <person name="Wang X.J."/>
            <person name="Zhu J.G."/>
            <person name="Ruan X.D."/>
            <person name="Zhao L."/>
            <person name="Wei J.T."/>
            <person name="Ye R.Z."/>
            <person name="Que T.C."/>
            <person name="Du C.H."/>
            <person name="Zhou Y.H."/>
            <person name="Cheng J.X."/>
            <person name="Dai P.F."/>
            <person name="Guo W.B."/>
            <person name="Han X.H."/>
            <person name="Huang E.J."/>
            <person name="Li L.F."/>
            <person name="Wei W."/>
            <person name="Gao Y.C."/>
            <person name="Liu J.Z."/>
            <person name="Shao H.Z."/>
            <person name="Wang X."/>
            <person name="Wang C.C."/>
            <person name="Yang T.C."/>
            <person name="Huo Q.B."/>
            <person name="Li W."/>
            <person name="Chen H.Y."/>
            <person name="Chen S.E."/>
            <person name="Zhou L.G."/>
            <person name="Ni X.B."/>
            <person name="Tian J.H."/>
            <person name="Sheng Y."/>
            <person name="Liu T."/>
            <person name="Pan Y.S."/>
            <person name="Xia L.Y."/>
            <person name="Li J."/>
            <person name="Zhao F."/>
            <person name="Cao W.C."/>
        </authorList>
    </citation>
    <scope>NUCLEOTIDE SEQUENCE [LARGE SCALE GENOMIC DNA]</scope>
    <source>
        <strain evidence="1">HaeL-2018</strain>
    </source>
</reference>
<dbReference type="Proteomes" id="UP000821853">
    <property type="component" value="Chromosome 9"/>
</dbReference>
<dbReference type="VEuPathDB" id="VectorBase:HLOH_052525"/>
<dbReference type="OMA" id="QSKFAVM"/>
<dbReference type="EMBL" id="JABSTR010000011">
    <property type="protein sequence ID" value="KAH9380882.1"/>
    <property type="molecule type" value="Genomic_DNA"/>
</dbReference>
<evidence type="ECO:0000313" key="2">
    <source>
        <dbReference type="Proteomes" id="UP000821853"/>
    </source>
</evidence>
<proteinExistence type="predicted"/>
<organism evidence="1 2">
    <name type="scientific">Haemaphysalis longicornis</name>
    <name type="common">Bush tick</name>
    <dbReference type="NCBI Taxonomy" id="44386"/>
    <lineage>
        <taxon>Eukaryota</taxon>
        <taxon>Metazoa</taxon>
        <taxon>Ecdysozoa</taxon>
        <taxon>Arthropoda</taxon>
        <taxon>Chelicerata</taxon>
        <taxon>Arachnida</taxon>
        <taxon>Acari</taxon>
        <taxon>Parasitiformes</taxon>
        <taxon>Ixodida</taxon>
        <taxon>Ixodoidea</taxon>
        <taxon>Ixodidae</taxon>
        <taxon>Haemaphysalinae</taxon>
        <taxon>Haemaphysalis</taxon>
    </lineage>
</organism>
<gene>
    <name evidence="1" type="ORF">HPB48_012504</name>
</gene>
<dbReference type="OrthoDB" id="6478961at2759"/>